<protein>
    <submittedName>
        <fullName evidence="1">Uncharacterized protein</fullName>
    </submittedName>
</protein>
<dbReference type="STRING" id="563192.HMPREF0179_00365"/>
<dbReference type="Pfam" id="PF25691">
    <property type="entry name" value="BW3TFN"/>
    <property type="match status" value="1"/>
</dbReference>
<dbReference type="RefSeq" id="WP_005024538.1">
    <property type="nucleotide sequence ID" value="NZ_KE150239.1"/>
</dbReference>
<dbReference type="EMBL" id="ADCP02000002">
    <property type="protein sequence ID" value="EFV45826.1"/>
    <property type="molecule type" value="Genomic_DNA"/>
</dbReference>
<comment type="caution">
    <text evidence="1">The sequence shown here is derived from an EMBL/GenBank/DDBJ whole genome shotgun (WGS) entry which is preliminary data.</text>
</comment>
<gene>
    <name evidence="1" type="ORF">HMPREF0179_00365</name>
</gene>
<dbReference type="InterPro" id="IPR058040">
    <property type="entry name" value="BW3TFN"/>
</dbReference>
<evidence type="ECO:0000313" key="2">
    <source>
        <dbReference type="Proteomes" id="UP000006034"/>
    </source>
</evidence>
<reference evidence="1 2" key="1">
    <citation type="submission" date="2010-10" db="EMBL/GenBank/DDBJ databases">
        <authorList>
            <consortium name="The Broad Institute Genome Sequencing Platform"/>
            <person name="Ward D."/>
            <person name="Earl A."/>
            <person name="Feldgarden M."/>
            <person name="Young S.K."/>
            <person name="Gargeya S."/>
            <person name="Zeng Q."/>
            <person name="Alvarado L."/>
            <person name="Berlin A."/>
            <person name="Bochicchio J."/>
            <person name="Chapman S.B."/>
            <person name="Chen Z."/>
            <person name="Freedman E."/>
            <person name="Gellesch M."/>
            <person name="Goldberg J."/>
            <person name="Griggs A."/>
            <person name="Gujja S."/>
            <person name="Heilman E."/>
            <person name="Heiman D."/>
            <person name="Howarth C."/>
            <person name="Mehta T."/>
            <person name="Neiman D."/>
            <person name="Pearson M."/>
            <person name="Roberts A."/>
            <person name="Saif S."/>
            <person name="Shea T."/>
            <person name="Shenoy N."/>
            <person name="Sisk P."/>
            <person name="Stolte C."/>
            <person name="Sykes S."/>
            <person name="White J."/>
            <person name="Yandava C."/>
            <person name="Allen-Vercoe E."/>
            <person name="Sibley C."/>
            <person name="Ambrose C.E."/>
            <person name="Strauss J."/>
            <person name="Daigneault M."/>
            <person name="Haas B."/>
            <person name="Nusbaum C."/>
            <person name="Birren B."/>
        </authorList>
    </citation>
    <scope>NUCLEOTIDE SEQUENCE [LARGE SCALE GENOMIC DNA]</scope>
    <source>
        <strain evidence="1 2">3_1_6</strain>
    </source>
</reference>
<dbReference type="Proteomes" id="UP000006034">
    <property type="component" value="Unassembled WGS sequence"/>
</dbReference>
<dbReference type="HOGENOM" id="CLU_100211_0_0_7"/>
<evidence type="ECO:0000313" key="1">
    <source>
        <dbReference type="EMBL" id="EFV45826.1"/>
    </source>
</evidence>
<dbReference type="eggNOG" id="ENOG5030UB9">
    <property type="taxonomic scope" value="Bacteria"/>
</dbReference>
<dbReference type="OrthoDB" id="8212120at2"/>
<sequence length="175" mass="18812">MSLATLTKAGRAAIALALSARPIHLAWGSGNPEWDAEEADLPSLVNATALVNELGRRTPATIGFVEPDDEGDIVIPVATGAGGEVQEARYKSVTGPSPYLYVRTNYNFEDASNAVIREIGVFMDTELKEDLPPGQRYFTPDNLKSPGLLVAAQIIVPPINRSPSVRQTIEFVLPI</sequence>
<proteinExistence type="predicted"/>
<dbReference type="AlphaFoldDB" id="E5Y2F4"/>
<dbReference type="GeneID" id="78086855"/>
<name>E5Y2F4_BILW3</name>
<organism evidence="1 2">
    <name type="scientific">Bilophila wadsworthia (strain 3_1_6)</name>
    <dbReference type="NCBI Taxonomy" id="563192"/>
    <lineage>
        <taxon>Bacteria</taxon>
        <taxon>Pseudomonadati</taxon>
        <taxon>Thermodesulfobacteriota</taxon>
        <taxon>Desulfovibrionia</taxon>
        <taxon>Desulfovibrionales</taxon>
        <taxon>Desulfovibrionaceae</taxon>
        <taxon>Bilophila</taxon>
    </lineage>
</organism>
<reference evidence="1 2" key="2">
    <citation type="submission" date="2013-04" db="EMBL/GenBank/DDBJ databases">
        <title>The Genome Sequence of Bilophila wadsworthia 3_1_6.</title>
        <authorList>
            <consortium name="The Broad Institute Genomics Platform"/>
            <person name="Earl A."/>
            <person name="Ward D."/>
            <person name="Feldgarden M."/>
            <person name="Gevers D."/>
            <person name="Sibley C."/>
            <person name="Strauss J."/>
            <person name="Allen-Vercoe E."/>
            <person name="Walker B."/>
            <person name="Young S."/>
            <person name="Zeng Q."/>
            <person name="Gargeya S."/>
            <person name="Fitzgerald M."/>
            <person name="Haas B."/>
            <person name="Abouelleil A."/>
            <person name="Allen A.W."/>
            <person name="Alvarado L."/>
            <person name="Arachchi H.M."/>
            <person name="Berlin A.M."/>
            <person name="Chapman S.B."/>
            <person name="Gainer-Dewar J."/>
            <person name="Goldberg J."/>
            <person name="Griggs A."/>
            <person name="Gujja S."/>
            <person name="Hansen M."/>
            <person name="Howarth C."/>
            <person name="Imamovic A."/>
            <person name="Ireland A."/>
            <person name="Larimer J."/>
            <person name="McCowan C."/>
            <person name="Murphy C."/>
            <person name="Pearson M."/>
            <person name="Poon T.W."/>
            <person name="Priest M."/>
            <person name="Roberts A."/>
            <person name="Saif S."/>
            <person name="Shea T."/>
            <person name="Sisk P."/>
            <person name="Sykes S."/>
            <person name="Wortman J."/>
            <person name="Nusbaum C."/>
            <person name="Birren B."/>
        </authorList>
    </citation>
    <scope>NUCLEOTIDE SEQUENCE [LARGE SCALE GENOMIC DNA]</scope>
    <source>
        <strain evidence="1 2">3_1_6</strain>
    </source>
</reference>
<keyword evidence="2" id="KW-1185">Reference proteome</keyword>
<accession>E5Y2F4</accession>